<reference evidence="18" key="1">
    <citation type="submission" date="2019-02" db="EMBL/GenBank/DDBJ databases">
        <authorList>
            <person name="Gruber-Vodicka R. H."/>
            <person name="Seah K. B. B."/>
        </authorList>
    </citation>
    <scope>NUCLEOTIDE SEQUENCE</scope>
    <source>
        <strain evidence="17">BECK_S312</strain>
        <strain evidence="16">BECK_S313</strain>
        <strain evidence="18">BECK_S426</strain>
    </source>
</reference>
<keyword evidence="9 15" id="KW-0812">Transmembrane</keyword>
<dbReference type="GO" id="GO:0016020">
    <property type="term" value="C:membrane"/>
    <property type="evidence" value="ECO:0007669"/>
    <property type="project" value="UniProtKB-SubCell"/>
</dbReference>
<evidence type="ECO:0000313" key="17">
    <source>
        <dbReference type="EMBL" id="VFK15860.1"/>
    </source>
</evidence>
<keyword evidence="8" id="KW-0349">Heme</keyword>
<feature type="transmembrane region" description="Helical" evidence="15">
    <location>
        <begin position="28"/>
        <end position="51"/>
    </location>
</feature>
<dbReference type="InterPro" id="IPR014312">
    <property type="entry name" value="Succ_DH_anchor"/>
</dbReference>
<keyword evidence="14 15" id="KW-0472">Membrane</keyword>
<dbReference type="EMBL" id="CAADFP010000137">
    <property type="protein sequence ID" value="VFK31382.1"/>
    <property type="molecule type" value="Genomic_DNA"/>
</dbReference>
<keyword evidence="6" id="KW-0813">Transport</keyword>
<evidence type="ECO:0000256" key="5">
    <source>
        <dbReference type="ARBA" id="ARBA00019425"/>
    </source>
</evidence>
<dbReference type="EMBL" id="CAADFM010000134">
    <property type="protein sequence ID" value="VFK15860.1"/>
    <property type="molecule type" value="Genomic_DNA"/>
</dbReference>
<dbReference type="NCBIfam" id="TIGR02968">
    <property type="entry name" value="succ_dehyd_anc"/>
    <property type="match status" value="1"/>
</dbReference>
<evidence type="ECO:0000256" key="10">
    <source>
        <dbReference type="ARBA" id="ARBA00022723"/>
    </source>
</evidence>
<evidence type="ECO:0000256" key="8">
    <source>
        <dbReference type="ARBA" id="ARBA00022617"/>
    </source>
</evidence>
<keyword evidence="13" id="KW-0408">Iron</keyword>
<dbReference type="EMBL" id="CAADFK010000034">
    <property type="protein sequence ID" value="VFK12370.1"/>
    <property type="molecule type" value="Genomic_DNA"/>
</dbReference>
<evidence type="ECO:0000256" key="13">
    <source>
        <dbReference type="ARBA" id="ARBA00023004"/>
    </source>
</evidence>
<comment type="function">
    <text evidence="2">Membrane-anchoring subunit of succinate dehydrogenase (SDH).</text>
</comment>
<dbReference type="CDD" id="cd03495">
    <property type="entry name" value="SQR_TypeC_SdhD_like"/>
    <property type="match status" value="1"/>
</dbReference>
<evidence type="ECO:0000256" key="14">
    <source>
        <dbReference type="ARBA" id="ARBA00023136"/>
    </source>
</evidence>
<evidence type="ECO:0000313" key="16">
    <source>
        <dbReference type="EMBL" id="VFK12370.1"/>
    </source>
</evidence>
<dbReference type="GO" id="GO:0006099">
    <property type="term" value="P:tricarboxylic acid cycle"/>
    <property type="evidence" value="ECO:0007669"/>
    <property type="project" value="UniProtKB-UniPathway"/>
</dbReference>
<evidence type="ECO:0000256" key="1">
    <source>
        <dbReference type="ARBA" id="ARBA00001971"/>
    </source>
</evidence>
<evidence type="ECO:0000256" key="9">
    <source>
        <dbReference type="ARBA" id="ARBA00022692"/>
    </source>
</evidence>
<keyword evidence="12 15" id="KW-1133">Transmembrane helix</keyword>
<evidence type="ECO:0000256" key="2">
    <source>
        <dbReference type="ARBA" id="ARBA00004050"/>
    </source>
</evidence>
<feature type="transmembrane region" description="Helical" evidence="15">
    <location>
        <begin position="99"/>
        <end position="123"/>
    </location>
</feature>
<dbReference type="GO" id="GO:0020037">
    <property type="term" value="F:heme binding"/>
    <property type="evidence" value="ECO:0007669"/>
    <property type="project" value="InterPro"/>
</dbReference>
<dbReference type="AlphaFoldDB" id="A0A450XPZ0"/>
<dbReference type="GO" id="GO:0046872">
    <property type="term" value="F:metal ion binding"/>
    <property type="evidence" value="ECO:0007669"/>
    <property type="project" value="UniProtKB-KW"/>
</dbReference>
<organism evidence="18">
    <name type="scientific">Candidatus Kentrum sp. LPFa</name>
    <dbReference type="NCBI Taxonomy" id="2126335"/>
    <lineage>
        <taxon>Bacteria</taxon>
        <taxon>Pseudomonadati</taxon>
        <taxon>Pseudomonadota</taxon>
        <taxon>Gammaproteobacteria</taxon>
        <taxon>Candidatus Kentrum</taxon>
    </lineage>
</organism>
<comment type="pathway">
    <text evidence="4">Carbohydrate metabolism; tricarboxylic acid cycle.</text>
</comment>
<protein>
    <recommendedName>
        <fullName evidence="5">Succinate dehydrogenase hydrophobic membrane anchor subunit</fullName>
    </recommendedName>
</protein>
<evidence type="ECO:0000313" key="18">
    <source>
        <dbReference type="EMBL" id="VFK31382.1"/>
    </source>
</evidence>
<evidence type="ECO:0000256" key="4">
    <source>
        <dbReference type="ARBA" id="ARBA00005163"/>
    </source>
</evidence>
<feature type="transmembrane region" description="Helical" evidence="15">
    <location>
        <begin position="63"/>
        <end position="87"/>
    </location>
</feature>
<keyword evidence="10" id="KW-0479">Metal-binding</keyword>
<dbReference type="UniPathway" id="UPA00223"/>
<evidence type="ECO:0000256" key="3">
    <source>
        <dbReference type="ARBA" id="ARBA00004141"/>
    </source>
</evidence>
<evidence type="ECO:0000256" key="12">
    <source>
        <dbReference type="ARBA" id="ARBA00022989"/>
    </source>
</evidence>
<evidence type="ECO:0000256" key="15">
    <source>
        <dbReference type="SAM" id="Phobius"/>
    </source>
</evidence>
<evidence type="ECO:0000256" key="11">
    <source>
        <dbReference type="ARBA" id="ARBA00022982"/>
    </source>
</evidence>
<comment type="subcellular location">
    <subcellularLocation>
        <location evidence="3">Membrane</location>
        <topology evidence="3">Multi-pass membrane protein</topology>
    </subcellularLocation>
</comment>
<dbReference type="Pfam" id="PF01127">
    <property type="entry name" value="Sdh_cyt"/>
    <property type="match status" value="1"/>
</dbReference>
<sequence>MSLRTPLAQVRGLGSAKQGAHHWWMQRITAVMLVPLFVWFVGAMVTVVTGSHAEVVELIRSPIATGGLLVLILAIFYHAALGLQVVIEDYASSEGTQVSAIIIMRFLMALLAAISVVSVFNVAMGGQP</sequence>
<dbReference type="SUPFAM" id="SSF81343">
    <property type="entry name" value="Fumarate reductase respiratory complex transmembrane subunits"/>
    <property type="match status" value="1"/>
</dbReference>
<keyword evidence="7" id="KW-0816">Tricarboxylic acid cycle</keyword>
<evidence type="ECO:0000256" key="7">
    <source>
        <dbReference type="ARBA" id="ARBA00022532"/>
    </source>
</evidence>
<gene>
    <name evidence="17" type="ORF">BECKLPF1236A_GA0070988_101348</name>
    <name evidence="16" type="ORF">BECKLPF1236B_GA0070989_10344</name>
    <name evidence="18" type="ORF">BECKLPF1236C_GA0070990_101378</name>
</gene>
<keyword evidence="11" id="KW-0249">Electron transport</keyword>
<dbReference type="InterPro" id="IPR034804">
    <property type="entry name" value="SQR/QFR_C/D"/>
</dbReference>
<comment type="cofactor">
    <cofactor evidence="1">
        <name>heme</name>
        <dbReference type="ChEBI" id="CHEBI:30413"/>
    </cofactor>
</comment>
<name>A0A450XPZ0_9GAMM</name>
<proteinExistence type="predicted"/>
<dbReference type="InterPro" id="IPR000701">
    <property type="entry name" value="SuccDH_FuR_B_TM-su"/>
</dbReference>
<evidence type="ECO:0000256" key="6">
    <source>
        <dbReference type="ARBA" id="ARBA00022448"/>
    </source>
</evidence>
<accession>A0A450XPZ0</accession>
<dbReference type="Gene3D" id="1.20.1300.10">
    <property type="entry name" value="Fumarate reductase/succinate dehydrogenase, transmembrane subunit"/>
    <property type="match status" value="1"/>
</dbReference>